<evidence type="ECO:0000256" key="8">
    <source>
        <dbReference type="SAM" id="MobiDB-lite"/>
    </source>
</evidence>
<keyword evidence="7" id="KW-1006">Bacterial flagellum protein export</keyword>
<dbReference type="NCBIfam" id="NF004692">
    <property type="entry name" value="PRK06032.1-3"/>
    <property type="match status" value="1"/>
</dbReference>
<evidence type="ECO:0000259" key="9">
    <source>
        <dbReference type="Pfam" id="PF02108"/>
    </source>
</evidence>
<evidence type="ECO:0000256" key="5">
    <source>
        <dbReference type="ARBA" id="ARBA00022795"/>
    </source>
</evidence>
<sequence>MGEIAKFLFDRRFDRPLDPREGWGAERAPEAPPDPPPEPEEPPPPPPPLFTAAEVDAAREEGYIAGHTAALEDASAANERMAALALGEVAQGLQDVMNQHAEAMENMARDAARLAYCICRKVLPVGADTVVVDEVAALLADTLPQVLDEPRLVVRVHPDVAELVRARVGPLVKDCGYEGRLTVTSDPRLGRPDCRVEWGEGGIERDSARQWSEIEAIVARHVGMERTESEAPDPSSSEPPPAEDDPRSDSGA</sequence>
<organism evidence="10 11">
    <name type="scientific">Pararhodospirillum oryzae</name>
    <dbReference type="NCBI Taxonomy" id="478448"/>
    <lineage>
        <taxon>Bacteria</taxon>
        <taxon>Pseudomonadati</taxon>
        <taxon>Pseudomonadota</taxon>
        <taxon>Alphaproteobacteria</taxon>
        <taxon>Rhodospirillales</taxon>
        <taxon>Rhodospirillaceae</taxon>
        <taxon>Pararhodospirillum</taxon>
    </lineage>
</organism>
<keyword evidence="6" id="KW-0653">Protein transport</keyword>
<feature type="region of interest" description="Disordered" evidence="8">
    <location>
        <begin position="1"/>
        <end position="50"/>
    </location>
</feature>
<feature type="compositionally biased region" description="Basic and acidic residues" evidence="8">
    <location>
        <begin position="8"/>
        <end position="29"/>
    </location>
</feature>
<evidence type="ECO:0000313" key="11">
    <source>
        <dbReference type="Proteomes" id="UP000321567"/>
    </source>
</evidence>
<dbReference type="PANTHER" id="PTHR34982">
    <property type="entry name" value="YOP PROTEINS TRANSLOCATION PROTEIN L"/>
    <property type="match status" value="1"/>
</dbReference>
<dbReference type="InterPro" id="IPR018035">
    <property type="entry name" value="Flagellar_FliH/T3SS_HrpE"/>
</dbReference>
<comment type="similarity">
    <text evidence="2">Belongs to the FliH family.</text>
</comment>
<dbReference type="GO" id="GO:0015031">
    <property type="term" value="P:protein transport"/>
    <property type="evidence" value="ECO:0007669"/>
    <property type="project" value="UniProtKB-KW"/>
</dbReference>
<keyword evidence="5" id="KW-1005">Bacterial flagellum biogenesis</keyword>
<evidence type="ECO:0000313" key="10">
    <source>
        <dbReference type="EMBL" id="GEO81471.1"/>
    </source>
</evidence>
<keyword evidence="10" id="KW-0282">Flagellum</keyword>
<dbReference type="GO" id="GO:0005829">
    <property type="term" value="C:cytosol"/>
    <property type="evidence" value="ECO:0007669"/>
    <property type="project" value="TreeGrafter"/>
</dbReference>
<evidence type="ECO:0000256" key="6">
    <source>
        <dbReference type="ARBA" id="ARBA00022927"/>
    </source>
</evidence>
<keyword evidence="4" id="KW-0813">Transport</keyword>
<proteinExistence type="inferred from homology"/>
<protein>
    <recommendedName>
        <fullName evidence="3">Flagellar assembly protein FliH</fullName>
    </recommendedName>
</protein>
<dbReference type="EMBL" id="BJZO01000037">
    <property type="protein sequence ID" value="GEO81471.1"/>
    <property type="molecule type" value="Genomic_DNA"/>
</dbReference>
<dbReference type="OrthoDB" id="7304298at2"/>
<keyword evidence="11" id="KW-1185">Reference proteome</keyword>
<dbReference type="Pfam" id="PF02108">
    <property type="entry name" value="FliH"/>
    <property type="match status" value="1"/>
</dbReference>
<gene>
    <name evidence="10" type="primary">fliH</name>
    <name evidence="10" type="ORF">ROR02_16020</name>
</gene>
<dbReference type="Proteomes" id="UP000321567">
    <property type="component" value="Unassembled WGS sequence"/>
</dbReference>
<accession>A0A512H7Q7</accession>
<evidence type="ECO:0000256" key="4">
    <source>
        <dbReference type="ARBA" id="ARBA00022448"/>
    </source>
</evidence>
<comment type="function">
    <text evidence="1">Needed for flagellar regrowth and assembly.</text>
</comment>
<dbReference type="RefSeq" id="WP_147163503.1">
    <property type="nucleotide sequence ID" value="NZ_BJZO01000037.1"/>
</dbReference>
<feature type="compositionally biased region" description="Pro residues" evidence="8">
    <location>
        <begin position="30"/>
        <end position="49"/>
    </location>
</feature>
<evidence type="ECO:0000256" key="3">
    <source>
        <dbReference type="ARBA" id="ARBA00016507"/>
    </source>
</evidence>
<evidence type="ECO:0000256" key="7">
    <source>
        <dbReference type="ARBA" id="ARBA00023225"/>
    </source>
</evidence>
<feature type="domain" description="Flagellar assembly protein FliH/Type III secretion system HrpE" evidence="9">
    <location>
        <begin position="88"/>
        <end position="213"/>
    </location>
</feature>
<name>A0A512H7Q7_9PROT</name>
<feature type="region of interest" description="Disordered" evidence="8">
    <location>
        <begin position="221"/>
        <end position="252"/>
    </location>
</feature>
<keyword evidence="10" id="KW-0966">Cell projection</keyword>
<dbReference type="InterPro" id="IPR051472">
    <property type="entry name" value="T3SS_Stator/FliH"/>
</dbReference>
<dbReference type="PANTHER" id="PTHR34982:SF1">
    <property type="entry name" value="FLAGELLAR ASSEMBLY PROTEIN FLIH"/>
    <property type="match status" value="1"/>
</dbReference>
<dbReference type="AlphaFoldDB" id="A0A512H7Q7"/>
<dbReference type="GO" id="GO:0044781">
    <property type="term" value="P:bacterial-type flagellum organization"/>
    <property type="evidence" value="ECO:0007669"/>
    <property type="project" value="UniProtKB-KW"/>
</dbReference>
<comment type="caution">
    <text evidence="10">The sequence shown here is derived from an EMBL/GenBank/DDBJ whole genome shotgun (WGS) entry which is preliminary data.</text>
</comment>
<evidence type="ECO:0000256" key="2">
    <source>
        <dbReference type="ARBA" id="ARBA00006602"/>
    </source>
</evidence>
<keyword evidence="10" id="KW-0969">Cilium</keyword>
<reference evidence="10 11" key="1">
    <citation type="submission" date="2019-07" db="EMBL/GenBank/DDBJ databases">
        <title>Whole genome shotgun sequence of Rhodospirillum oryzae NBRC 107573.</title>
        <authorList>
            <person name="Hosoyama A."/>
            <person name="Uohara A."/>
            <person name="Ohji S."/>
            <person name="Ichikawa N."/>
        </authorList>
    </citation>
    <scope>NUCLEOTIDE SEQUENCE [LARGE SCALE GENOMIC DNA]</scope>
    <source>
        <strain evidence="10 11">NBRC 107573</strain>
    </source>
</reference>
<evidence type="ECO:0000256" key="1">
    <source>
        <dbReference type="ARBA" id="ARBA00003041"/>
    </source>
</evidence>